<dbReference type="WBParaSite" id="RSKR_0000362400.1">
    <property type="protein sequence ID" value="RSKR_0000362400.1"/>
    <property type="gene ID" value="RSKR_0000362400"/>
</dbReference>
<organism evidence="1 2">
    <name type="scientific">Rhabditophanes sp. KR3021</name>
    <dbReference type="NCBI Taxonomy" id="114890"/>
    <lineage>
        <taxon>Eukaryota</taxon>
        <taxon>Metazoa</taxon>
        <taxon>Ecdysozoa</taxon>
        <taxon>Nematoda</taxon>
        <taxon>Chromadorea</taxon>
        <taxon>Rhabditida</taxon>
        <taxon>Tylenchina</taxon>
        <taxon>Panagrolaimomorpha</taxon>
        <taxon>Strongyloidoidea</taxon>
        <taxon>Alloionematidae</taxon>
        <taxon>Rhabditophanes</taxon>
    </lineage>
</organism>
<name>A0AC35TRJ3_9BILA</name>
<protein>
    <submittedName>
        <fullName evidence="2">snRNA-activating protein complex subunit 3</fullName>
    </submittedName>
</protein>
<reference evidence="2" key="1">
    <citation type="submission" date="2016-11" db="UniProtKB">
        <authorList>
            <consortium name="WormBaseParasite"/>
        </authorList>
    </citation>
    <scope>IDENTIFICATION</scope>
    <source>
        <strain evidence="2">KR3021</strain>
    </source>
</reference>
<dbReference type="Proteomes" id="UP000095286">
    <property type="component" value="Unplaced"/>
</dbReference>
<sequence length="576" mass="67533">MTCDNIHYINSMDSISIPLKFSHFKEYANEATANLKYFLKTGDILPYTDHVANKLKEKLNFTDVQDLNSIDKLHLSSSEDDEIPPQDIHPKNAAKQEFFNSHFLSSAEETDFEFRKQKQKLKNKHYSLQSHDASTDNDSDRNEEMPANELRLNGSKRKKTYMHDPEIDRNLNKVTKLSFDQTKVAVLNNFELTHDICYQKYNCNKFLDLKFHKLAAKGVDALSMPMDVPKVKDGFLRFIENMGLDRKIGRAASKNVVIAMVDSFVQSPKVKGWSEKFDATVHLEYGKARYLLQQKVLNSDRLSFEKKKSKYYHVREQLLMTSYPEFPLKYVPNDFVVTVTLFKPMMSKWKSPNNHKKSIPFSREKQFLVRGDTTLLELRDKFLCQWDLVCPNEFDQGLPQPKDCFAKRIPSSLIFIHDTFYVDTTRNNSTDIVAPLKKFCDKRKLRYKVSPHIKCMKTTKMNDITARINQPYLYYHMGGNCEHTFTFNNIRMMGPNDYQNIENYPLLMYELIPSKKCGLCHKNTPIFVINEDDRLTKVPILCCQECFNWFYLDKNGKRQCKFSAMYFVDKNFHSFE</sequence>
<evidence type="ECO:0000313" key="1">
    <source>
        <dbReference type="Proteomes" id="UP000095286"/>
    </source>
</evidence>
<evidence type="ECO:0000313" key="2">
    <source>
        <dbReference type="WBParaSite" id="RSKR_0000362400.1"/>
    </source>
</evidence>
<accession>A0AC35TRJ3</accession>
<proteinExistence type="predicted"/>